<evidence type="ECO:0000256" key="3">
    <source>
        <dbReference type="ARBA" id="ARBA00012833"/>
    </source>
</evidence>
<dbReference type="RefSeq" id="XP_007772019.1">
    <property type="nucleotide sequence ID" value="XM_007773829.1"/>
</dbReference>
<dbReference type="EMBL" id="JH711583">
    <property type="protein sequence ID" value="EIW77632.1"/>
    <property type="molecule type" value="Genomic_DNA"/>
</dbReference>
<dbReference type="GO" id="GO:0004161">
    <property type="term" value="F:dimethylallyltranstransferase activity"/>
    <property type="evidence" value="ECO:0007669"/>
    <property type="project" value="UniProtKB-EC"/>
</dbReference>
<dbReference type="InterPro" id="IPR033749">
    <property type="entry name" value="Polyprenyl_synt_CS"/>
</dbReference>
<dbReference type="EC" id="2.5.1.10" evidence="2"/>
<dbReference type="Proteomes" id="UP000053558">
    <property type="component" value="Unassembled WGS sequence"/>
</dbReference>
<dbReference type="PROSITE" id="PS00723">
    <property type="entry name" value="POLYPRENYL_SYNTHASE_1"/>
    <property type="match status" value="1"/>
</dbReference>
<comment type="cofactor">
    <cofactor evidence="1">
        <name>Mg(2+)</name>
        <dbReference type="ChEBI" id="CHEBI:18420"/>
    </cofactor>
</comment>
<dbReference type="KEGG" id="cput:CONPUDRAFT_128604"/>
<evidence type="ECO:0000256" key="10">
    <source>
        <dbReference type="ARBA" id="ARBA00032873"/>
    </source>
</evidence>
<dbReference type="EC" id="2.5.1.1" evidence="3"/>
<gene>
    <name evidence="12" type="ORF">CONPUDRAFT_128604</name>
</gene>
<evidence type="ECO:0000256" key="9">
    <source>
        <dbReference type="ARBA" id="ARBA00032448"/>
    </source>
</evidence>
<dbReference type="PANTHER" id="PTHR11525:SF0">
    <property type="entry name" value="FARNESYL PYROPHOSPHATE SYNTHASE"/>
    <property type="match status" value="1"/>
</dbReference>
<evidence type="ECO:0000256" key="4">
    <source>
        <dbReference type="ARBA" id="ARBA00022679"/>
    </source>
</evidence>
<dbReference type="InterPro" id="IPR008949">
    <property type="entry name" value="Isoprenoid_synthase_dom_sf"/>
</dbReference>
<dbReference type="GO" id="GO:0005737">
    <property type="term" value="C:cytoplasm"/>
    <property type="evidence" value="ECO:0007669"/>
    <property type="project" value="TreeGrafter"/>
</dbReference>
<protein>
    <recommendedName>
        <fullName evidence="10">(2E,6E)-farnesyl diphosphate synthase</fullName>
        <ecNumber evidence="3">2.5.1.1</ecNumber>
        <ecNumber evidence="2">2.5.1.10</ecNumber>
    </recommendedName>
    <alternativeName>
        <fullName evidence="9">Dimethylallyltranstransferase</fullName>
    </alternativeName>
    <alternativeName>
        <fullName evidence="8">Farnesyl diphosphate synthase</fullName>
    </alternativeName>
    <alternativeName>
        <fullName evidence="7">Geranyltranstransferase</fullName>
    </alternativeName>
</protein>
<reference evidence="13" key="1">
    <citation type="journal article" date="2012" name="Science">
        <title>The Paleozoic origin of enzymatic lignin decomposition reconstructed from 31 fungal genomes.</title>
        <authorList>
            <person name="Floudas D."/>
            <person name="Binder M."/>
            <person name="Riley R."/>
            <person name="Barry K."/>
            <person name="Blanchette R.A."/>
            <person name="Henrissat B."/>
            <person name="Martinez A.T."/>
            <person name="Otillar R."/>
            <person name="Spatafora J.W."/>
            <person name="Yadav J.S."/>
            <person name="Aerts A."/>
            <person name="Benoit I."/>
            <person name="Boyd A."/>
            <person name="Carlson A."/>
            <person name="Copeland A."/>
            <person name="Coutinho P.M."/>
            <person name="de Vries R.P."/>
            <person name="Ferreira P."/>
            <person name="Findley K."/>
            <person name="Foster B."/>
            <person name="Gaskell J."/>
            <person name="Glotzer D."/>
            <person name="Gorecki P."/>
            <person name="Heitman J."/>
            <person name="Hesse C."/>
            <person name="Hori C."/>
            <person name="Igarashi K."/>
            <person name="Jurgens J.A."/>
            <person name="Kallen N."/>
            <person name="Kersten P."/>
            <person name="Kohler A."/>
            <person name="Kuees U."/>
            <person name="Kumar T.K.A."/>
            <person name="Kuo A."/>
            <person name="LaButti K."/>
            <person name="Larrondo L.F."/>
            <person name="Lindquist E."/>
            <person name="Ling A."/>
            <person name="Lombard V."/>
            <person name="Lucas S."/>
            <person name="Lundell T."/>
            <person name="Martin R."/>
            <person name="McLaughlin D.J."/>
            <person name="Morgenstern I."/>
            <person name="Morin E."/>
            <person name="Murat C."/>
            <person name="Nagy L.G."/>
            <person name="Nolan M."/>
            <person name="Ohm R.A."/>
            <person name="Patyshakuliyeva A."/>
            <person name="Rokas A."/>
            <person name="Ruiz-Duenas F.J."/>
            <person name="Sabat G."/>
            <person name="Salamov A."/>
            <person name="Samejima M."/>
            <person name="Schmutz J."/>
            <person name="Slot J.C."/>
            <person name="St John F."/>
            <person name="Stenlid J."/>
            <person name="Sun H."/>
            <person name="Sun S."/>
            <person name="Syed K."/>
            <person name="Tsang A."/>
            <person name="Wiebenga A."/>
            <person name="Young D."/>
            <person name="Pisabarro A."/>
            <person name="Eastwood D.C."/>
            <person name="Martin F."/>
            <person name="Cullen D."/>
            <person name="Grigoriev I.V."/>
            <person name="Hibbett D.S."/>
        </authorList>
    </citation>
    <scope>NUCLEOTIDE SEQUENCE [LARGE SCALE GENOMIC DNA]</scope>
    <source>
        <strain evidence="13">RWD-64-598 SS2</strain>
    </source>
</reference>
<dbReference type="Pfam" id="PF00348">
    <property type="entry name" value="polyprenyl_synt"/>
    <property type="match status" value="1"/>
</dbReference>
<evidence type="ECO:0000256" key="7">
    <source>
        <dbReference type="ARBA" id="ARBA00032380"/>
    </source>
</evidence>
<dbReference type="GO" id="GO:0004337">
    <property type="term" value="F:(2E,6E)-farnesyl diphosphate synthase activity"/>
    <property type="evidence" value="ECO:0007669"/>
    <property type="project" value="UniProtKB-EC"/>
</dbReference>
<keyword evidence="5" id="KW-0479">Metal-binding</keyword>
<dbReference type="CDD" id="cd00685">
    <property type="entry name" value="Trans_IPPS_HT"/>
    <property type="match status" value="1"/>
</dbReference>
<keyword evidence="4 11" id="KW-0808">Transferase</keyword>
<evidence type="ECO:0000256" key="6">
    <source>
        <dbReference type="ARBA" id="ARBA00022842"/>
    </source>
</evidence>
<keyword evidence="6" id="KW-0460">Magnesium</keyword>
<evidence type="ECO:0000256" key="11">
    <source>
        <dbReference type="RuleBase" id="RU004466"/>
    </source>
</evidence>
<dbReference type="PANTHER" id="PTHR11525">
    <property type="entry name" value="FARNESYL-PYROPHOSPHATE SYNTHETASE"/>
    <property type="match status" value="1"/>
</dbReference>
<dbReference type="GeneID" id="19200128"/>
<evidence type="ECO:0000313" key="13">
    <source>
        <dbReference type="Proteomes" id="UP000053558"/>
    </source>
</evidence>
<evidence type="ECO:0000256" key="2">
    <source>
        <dbReference type="ARBA" id="ARBA00012439"/>
    </source>
</evidence>
<organism evidence="12 13">
    <name type="scientific">Coniophora puteana (strain RWD-64-598)</name>
    <name type="common">Brown rot fungus</name>
    <dbReference type="NCBI Taxonomy" id="741705"/>
    <lineage>
        <taxon>Eukaryota</taxon>
        <taxon>Fungi</taxon>
        <taxon>Dikarya</taxon>
        <taxon>Basidiomycota</taxon>
        <taxon>Agaricomycotina</taxon>
        <taxon>Agaricomycetes</taxon>
        <taxon>Agaricomycetidae</taxon>
        <taxon>Boletales</taxon>
        <taxon>Coniophorineae</taxon>
        <taxon>Coniophoraceae</taxon>
        <taxon>Coniophora</taxon>
    </lineage>
</organism>
<keyword evidence="13" id="KW-1185">Reference proteome</keyword>
<dbReference type="OrthoDB" id="10257492at2759"/>
<evidence type="ECO:0000256" key="1">
    <source>
        <dbReference type="ARBA" id="ARBA00001946"/>
    </source>
</evidence>
<sequence length="391" mass="44610">MQPTNKADVALAAGDKKKARRARFQRVFETMRDELIAHMTANHMPDEAVEWYRANLEYNVPGGKLNRGMSVPDSAEVILGRALTDDEYFKAALLGWMIELLQAFFLVSDDMMDDSTTRRGQPCWYRKDLGPNSAIAKVGNIAINDSFMLEGAIYHLLKKHFRAEPYYVDILELFQETTFQTEMGQLVDLITAPEDNVDLSRFNMDKYKFIVRYKTAYYSFYLPVALAMRMTGVPDTYTAAGAPFAPYETALKILIDIGEYFQVQDDFLDFHGTEAQIGKRGTDIVDNKCSWCVNTALGVVSPAQRKVLDEHYGRKNLQDHEEEAKHEREVKRLYGEIELPRLYREYEERIVGEIRKVVATVPVPEGAQGQGAVLRPEVFTVFLDKIVGRSK</sequence>
<dbReference type="OMA" id="CSWVVNQ"/>
<dbReference type="AlphaFoldDB" id="A0A5M3MEH7"/>
<accession>A0A5M3MEH7</accession>
<name>A0A5M3MEH7_CONPW</name>
<dbReference type="GO" id="GO:0045337">
    <property type="term" value="P:farnesyl diphosphate biosynthetic process"/>
    <property type="evidence" value="ECO:0007669"/>
    <property type="project" value="TreeGrafter"/>
</dbReference>
<dbReference type="GO" id="GO:0046872">
    <property type="term" value="F:metal ion binding"/>
    <property type="evidence" value="ECO:0007669"/>
    <property type="project" value="UniProtKB-KW"/>
</dbReference>
<dbReference type="InterPro" id="IPR039702">
    <property type="entry name" value="FPS1-like"/>
</dbReference>
<dbReference type="Gene3D" id="1.10.600.10">
    <property type="entry name" value="Farnesyl Diphosphate Synthase"/>
    <property type="match status" value="1"/>
</dbReference>
<proteinExistence type="inferred from homology"/>
<evidence type="ECO:0000256" key="5">
    <source>
        <dbReference type="ARBA" id="ARBA00022723"/>
    </source>
</evidence>
<comment type="similarity">
    <text evidence="11">Belongs to the FPP/GGPP synthase family.</text>
</comment>
<comment type="caution">
    <text evidence="12">The sequence shown here is derived from an EMBL/GenBank/DDBJ whole genome shotgun (WGS) entry which is preliminary data.</text>
</comment>
<evidence type="ECO:0000313" key="12">
    <source>
        <dbReference type="EMBL" id="EIW77632.1"/>
    </source>
</evidence>
<evidence type="ECO:0000256" key="8">
    <source>
        <dbReference type="ARBA" id="ARBA00032424"/>
    </source>
</evidence>
<dbReference type="SFLD" id="SFLDS00005">
    <property type="entry name" value="Isoprenoid_Synthase_Type_I"/>
    <property type="match status" value="1"/>
</dbReference>
<dbReference type="PROSITE" id="PS00444">
    <property type="entry name" value="POLYPRENYL_SYNTHASE_2"/>
    <property type="match status" value="1"/>
</dbReference>
<dbReference type="InterPro" id="IPR000092">
    <property type="entry name" value="Polyprenyl_synt"/>
</dbReference>
<dbReference type="SUPFAM" id="SSF48576">
    <property type="entry name" value="Terpenoid synthases"/>
    <property type="match status" value="1"/>
</dbReference>